<sequence>YIPNGTKRRPNTDDTSTENIPSAHGKNHARAADDGRGASVKKPRAGQSKPTPKPKAVAGKVKTEPKLTAKGQPTGTHNFTEEEPWNCLSR</sequence>
<evidence type="ECO:0000256" key="1">
    <source>
        <dbReference type="SAM" id="MobiDB-lite"/>
    </source>
</evidence>
<dbReference type="EMBL" id="JABCKI010002357">
    <property type="protein sequence ID" value="KAG5646397.1"/>
    <property type="molecule type" value="Genomic_DNA"/>
</dbReference>
<protein>
    <submittedName>
        <fullName evidence="2">Uncharacterized protein</fullName>
    </submittedName>
</protein>
<name>A0A9P7G9A5_9AGAR</name>
<dbReference type="Proteomes" id="UP000717328">
    <property type="component" value="Unassembled WGS sequence"/>
</dbReference>
<feature type="non-terminal residue" evidence="2">
    <location>
        <position position="1"/>
    </location>
</feature>
<comment type="caution">
    <text evidence="2">The sequence shown here is derived from an EMBL/GenBank/DDBJ whole genome shotgun (WGS) entry which is preliminary data.</text>
</comment>
<feature type="region of interest" description="Disordered" evidence="1">
    <location>
        <begin position="1"/>
        <end position="90"/>
    </location>
</feature>
<organism evidence="2 3">
    <name type="scientific">Sphagnurus paluster</name>
    <dbReference type="NCBI Taxonomy" id="117069"/>
    <lineage>
        <taxon>Eukaryota</taxon>
        <taxon>Fungi</taxon>
        <taxon>Dikarya</taxon>
        <taxon>Basidiomycota</taxon>
        <taxon>Agaricomycotina</taxon>
        <taxon>Agaricomycetes</taxon>
        <taxon>Agaricomycetidae</taxon>
        <taxon>Agaricales</taxon>
        <taxon>Tricholomatineae</taxon>
        <taxon>Lyophyllaceae</taxon>
        <taxon>Sphagnurus</taxon>
    </lineage>
</organism>
<accession>A0A9P7G9A5</accession>
<evidence type="ECO:0000313" key="2">
    <source>
        <dbReference type="EMBL" id="KAG5646397.1"/>
    </source>
</evidence>
<keyword evidence="3" id="KW-1185">Reference proteome</keyword>
<proteinExistence type="predicted"/>
<reference evidence="2" key="2">
    <citation type="submission" date="2021-10" db="EMBL/GenBank/DDBJ databases">
        <title>Phylogenomics reveals ancestral predisposition of the termite-cultivated fungus Termitomyces towards a domesticated lifestyle.</title>
        <authorList>
            <person name="Auxier B."/>
            <person name="Grum-Grzhimaylo A."/>
            <person name="Cardenas M.E."/>
            <person name="Lodge J.D."/>
            <person name="Laessoe T."/>
            <person name="Pedersen O."/>
            <person name="Smith M.E."/>
            <person name="Kuyper T.W."/>
            <person name="Franco-Molano E.A."/>
            <person name="Baroni T.J."/>
            <person name="Aanen D.K."/>
        </authorList>
    </citation>
    <scope>NUCLEOTIDE SEQUENCE</scope>
    <source>
        <strain evidence="2">D49</strain>
    </source>
</reference>
<dbReference type="AlphaFoldDB" id="A0A9P7G9A5"/>
<gene>
    <name evidence="2" type="ORF">H0H81_008483</name>
</gene>
<reference evidence="2" key="1">
    <citation type="submission" date="2021-02" db="EMBL/GenBank/DDBJ databases">
        <authorList>
            <person name="Nieuwenhuis M."/>
            <person name="Van De Peppel L.J.J."/>
        </authorList>
    </citation>
    <scope>NUCLEOTIDE SEQUENCE</scope>
    <source>
        <strain evidence="2">D49</strain>
    </source>
</reference>
<evidence type="ECO:0000313" key="3">
    <source>
        <dbReference type="Proteomes" id="UP000717328"/>
    </source>
</evidence>